<feature type="domain" description="R13L1/DRL21-like LRR repeat region" evidence="10">
    <location>
        <begin position="751"/>
        <end position="872"/>
    </location>
</feature>
<sequence length="1394" mass="157901">MDVAVGAASWLLGKVVTQLSDGMVAAYVSSTELGLNMEQIKTDLAYTQGLLDAAEERDVRNNHGLRVLLEILTKQADEAEDVLDELQYFIIQDQIDGTHEATPMVDDGLRGQVLIHGRHALHHTTGNWLSCFCCSSARDDADDPHDIPKSHSDVPDHVSKLTFNRVDMSNKIKLVIEGIHASCTPVSNLLKIIHPAVGRALPPKRPPTSSTITQDKLYGRENIFNQTLDAMTNFTIHSRTLSVIPIVGPGGIGKTTFAQYLYNDKTIEAHFSIKVWVCVSTHFDVVKLTQEILKCIYHAENEGSRRVDELSNLDQLQITIAQRLKSKRFLLVLDDMWKCGSEAEWGSLLAPFSKGDAKGSMVLVTTRFPSIAQMVKTTKPIELQGLGDSEFFTFFEECIFGHDKPEYYEDNIIDIARKISKKLKGFPLAAKSVGRLLKYRISQERWIEILERNEWQHQTNNDDIMPALQISYDYLPFYLKRCFSYCALYPEDYHFNNIEISHFWEALGIIDSGSHKNRAEDIGLKYLDELEGNGFLVKKVDDRTGRQYYVMHDLLHELAQNISSQECINISSYSFRSDNIPWSIRHVSITLQDNYEDSFEREMENLKRKIDIGNLRTLMLFGEGNASMLILFKDLLKETKRLRVLFMHANSLQSFPHNFSKLIHLRYLKLEIPYDVELSLPNAVSRFYHLKFLDLGYSKCILPKDINHLVNLCLLNARKELCSNIPGIGKMKYLQRLEEYHVKKRDIGFELSELGDLTDLEGELKIFNLEKVATREEANKAKLMSKRNMKKLELAWGMVQRTTRSDVLEGLQPPSNLKALVIKNPGGSIGPSWLCGNICVNYLKSLHIEGVSWGILAPFGQLMQLEELTLNNIPSTRRFEPNFGGVTQQSFSHLKKVEFVDMPELVEWVGGAHCHLFSKITSIRCENCPNLSMLLVPSSRFSVSYAQDINTRWFPNLCSLEIENCPKLSLPPIPHTSMLTCVIVSERKTDLLRLQENKLISHGYRGALVFDNLDKVEDMSIEEMPHVSLTDLQKLSSLTRLAVKGCESMLFSEVEEGVIFPSVQQLEISDCRLTRNSLTKLLNRFPALTEFHLIFSSFEVGEEAVLQLPSSNLLSYVRIWCCKNLVLPVADGGGLHDLSSLQEVEIRGCGKMFDRCSMVEAGARSNKFFPASLRELNISDELSIQSMALLTNLTSLTHLTLINCDNLTVHGFDPLITCSLKELVVYKKADDEIHLYSLADDLFLEVATRMTKVIPAGGSYFQQLEKLEVDSISAVLVSPICSLLAANLRELRFRYDLWMESFTEEQEEALQLLTSLQCLKFRKCLRLQSLPEGLHCLYSLYKLNIAGCPEIMSLPKDGFPVSLERLRIRDCSIDLMLSSTIASSGTFQSSSIIV</sequence>
<dbReference type="STRING" id="4529.A0A0E0NCP7"/>
<feature type="domain" description="Disease resistance protein winged helix" evidence="9">
    <location>
        <begin position="488"/>
        <end position="559"/>
    </location>
</feature>
<dbReference type="GO" id="GO:0051707">
    <property type="term" value="P:response to other organism"/>
    <property type="evidence" value="ECO:0007669"/>
    <property type="project" value="UniProtKB-ARBA"/>
</dbReference>
<dbReference type="PANTHER" id="PTHR36766">
    <property type="entry name" value="PLANT BROAD-SPECTRUM MILDEW RESISTANCE PROTEIN RPW8"/>
    <property type="match status" value="1"/>
</dbReference>
<dbReference type="Pfam" id="PF25019">
    <property type="entry name" value="LRR_R13L1-DRL21"/>
    <property type="match status" value="1"/>
</dbReference>
<evidence type="ECO:0000256" key="6">
    <source>
        <dbReference type="ARBA" id="ARBA00022840"/>
    </source>
</evidence>
<keyword evidence="3" id="KW-0677">Repeat</keyword>
<keyword evidence="2" id="KW-0433">Leucine-rich repeat</keyword>
<organism evidence="11 12">
    <name type="scientific">Oryza rufipogon</name>
    <name type="common">Brownbeard rice</name>
    <name type="synonym">Asian wild rice</name>
    <dbReference type="NCBI Taxonomy" id="4529"/>
    <lineage>
        <taxon>Eukaryota</taxon>
        <taxon>Viridiplantae</taxon>
        <taxon>Streptophyta</taxon>
        <taxon>Embryophyta</taxon>
        <taxon>Tracheophyta</taxon>
        <taxon>Spermatophyta</taxon>
        <taxon>Magnoliopsida</taxon>
        <taxon>Liliopsida</taxon>
        <taxon>Poales</taxon>
        <taxon>Poaceae</taxon>
        <taxon>BOP clade</taxon>
        <taxon>Oryzoideae</taxon>
        <taxon>Oryzeae</taxon>
        <taxon>Oryzinae</taxon>
        <taxon>Oryza</taxon>
    </lineage>
</organism>
<evidence type="ECO:0000259" key="9">
    <source>
        <dbReference type="Pfam" id="PF23559"/>
    </source>
</evidence>
<dbReference type="eggNOG" id="KOG4658">
    <property type="taxonomic scope" value="Eukaryota"/>
</dbReference>
<protein>
    <recommendedName>
        <fullName evidence="13">NB-ARC domain-containing protein</fullName>
    </recommendedName>
</protein>
<evidence type="ECO:0000259" key="7">
    <source>
        <dbReference type="Pfam" id="PF00931"/>
    </source>
</evidence>
<evidence type="ECO:0000256" key="5">
    <source>
        <dbReference type="ARBA" id="ARBA00022821"/>
    </source>
</evidence>
<evidence type="ECO:0000256" key="2">
    <source>
        <dbReference type="ARBA" id="ARBA00022614"/>
    </source>
</evidence>
<dbReference type="OMA" id="DINTRWF"/>
<dbReference type="InterPro" id="IPR058922">
    <property type="entry name" value="WHD_DRP"/>
</dbReference>
<evidence type="ECO:0000256" key="1">
    <source>
        <dbReference type="ARBA" id="ARBA00008894"/>
    </source>
</evidence>
<dbReference type="Pfam" id="PF18052">
    <property type="entry name" value="Rx_N"/>
    <property type="match status" value="1"/>
</dbReference>
<evidence type="ECO:0008006" key="13">
    <source>
        <dbReference type="Google" id="ProtNLM"/>
    </source>
</evidence>
<dbReference type="PRINTS" id="PR00364">
    <property type="entry name" value="DISEASERSIST"/>
</dbReference>
<feature type="domain" description="NB-ARC" evidence="7">
    <location>
        <begin position="226"/>
        <end position="400"/>
    </location>
</feature>
<proteinExistence type="inferred from homology"/>
<keyword evidence="6" id="KW-0067">ATP-binding</keyword>
<dbReference type="GO" id="GO:0006952">
    <property type="term" value="P:defense response"/>
    <property type="evidence" value="ECO:0007669"/>
    <property type="project" value="UniProtKB-KW"/>
</dbReference>
<dbReference type="InterPro" id="IPR032675">
    <property type="entry name" value="LRR_dom_sf"/>
</dbReference>
<dbReference type="GO" id="GO:0005524">
    <property type="term" value="F:ATP binding"/>
    <property type="evidence" value="ECO:0007669"/>
    <property type="project" value="UniProtKB-KW"/>
</dbReference>
<evidence type="ECO:0000259" key="8">
    <source>
        <dbReference type="Pfam" id="PF18052"/>
    </source>
</evidence>
<feature type="domain" description="Disease resistance N-terminal" evidence="8">
    <location>
        <begin position="10"/>
        <end position="94"/>
    </location>
</feature>
<dbReference type="InterPro" id="IPR027417">
    <property type="entry name" value="P-loop_NTPase"/>
</dbReference>
<keyword evidence="12" id="KW-1185">Reference proteome</keyword>
<keyword evidence="4" id="KW-0547">Nucleotide-binding</keyword>
<dbReference type="InterPro" id="IPR056789">
    <property type="entry name" value="LRR_R13L1-DRL21"/>
</dbReference>
<dbReference type="SUPFAM" id="SSF52058">
    <property type="entry name" value="L domain-like"/>
    <property type="match status" value="2"/>
</dbReference>
<keyword evidence="5" id="KW-0611">Plant defense</keyword>
<comment type="similarity">
    <text evidence="1">Belongs to the disease resistance NB-LRR family.</text>
</comment>
<evidence type="ECO:0000256" key="3">
    <source>
        <dbReference type="ARBA" id="ARBA00022737"/>
    </source>
</evidence>
<evidence type="ECO:0000259" key="10">
    <source>
        <dbReference type="Pfam" id="PF25019"/>
    </source>
</evidence>
<dbReference type="PANTHER" id="PTHR36766:SF64">
    <property type="entry name" value="OS12G0206100 PROTEIN"/>
    <property type="match status" value="1"/>
</dbReference>
<reference evidence="12" key="1">
    <citation type="submission" date="2013-06" db="EMBL/GenBank/DDBJ databases">
        <authorList>
            <person name="Zhao Q."/>
        </authorList>
    </citation>
    <scope>NUCLEOTIDE SEQUENCE</scope>
    <source>
        <strain evidence="12">cv. W1943</strain>
    </source>
</reference>
<dbReference type="InterPro" id="IPR036388">
    <property type="entry name" value="WH-like_DNA-bd_sf"/>
</dbReference>
<dbReference type="Proteomes" id="UP000008022">
    <property type="component" value="Unassembled WGS sequence"/>
</dbReference>
<dbReference type="Gene3D" id="3.80.10.10">
    <property type="entry name" value="Ribonuclease Inhibitor"/>
    <property type="match status" value="3"/>
</dbReference>
<evidence type="ECO:0000313" key="12">
    <source>
        <dbReference type="Proteomes" id="UP000008022"/>
    </source>
</evidence>
<dbReference type="InterPro" id="IPR041118">
    <property type="entry name" value="Rx_N"/>
</dbReference>
<dbReference type="Pfam" id="PF00931">
    <property type="entry name" value="NB-ARC"/>
    <property type="match status" value="1"/>
</dbReference>
<dbReference type="GO" id="GO:0043531">
    <property type="term" value="F:ADP binding"/>
    <property type="evidence" value="ECO:0007669"/>
    <property type="project" value="InterPro"/>
</dbReference>
<reference evidence="11" key="2">
    <citation type="submission" date="2015-06" db="UniProtKB">
        <authorList>
            <consortium name="EnsemblPlants"/>
        </authorList>
    </citation>
    <scope>IDENTIFICATION</scope>
</reference>
<evidence type="ECO:0000256" key="4">
    <source>
        <dbReference type="ARBA" id="ARBA00022741"/>
    </source>
</evidence>
<dbReference type="Pfam" id="PF23559">
    <property type="entry name" value="WHD_DRP"/>
    <property type="match status" value="1"/>
</dbReference>
<dbReference type="SUPFAM" id="SSF52540">
    <property type="entry name" value="P-loop containing nucleoside triphosphate hydrolases"/>
    <property type="match status" value="1"/>
</dbReference>
<evidence type="ECO:0000313" key="11">
    <source>
        <dbReference type="EnsemblPlants" id="ORUFI02G11410.2"/>
    </source>
</evidence>
<accession>A0A0E0NCP7</accession>
<dbReference type="Gramene" id="ORUFI02G11410.2">
    <property type="protein sequence ID" value="ORUFI02G11410.2"/>
    <property type="gene ID" value="ORUFI02G11410"/>
</dbReference>
<dbReference type="EnsemblPlants" id="ORUFI02G11410.2">
    <property type="protein sequence ID" value="ORUFI02G11410.2"/>
    <property type="gene ID" value="ORUFI02G11410"/>
</dbReference>
<dbReference type="Gene3D" id="1.10.10.10">
    <property type="entry name" value="Winged helix-like DNA-binding domain superfamily/Winged helix DNA-binding domain"/>
    <property type="match status" value="1"/>
</dbReference>
<dbReference type="InterPro" id="IPR002182">
    <property type="entry name" value="NB-ARC"/>
</dbReference>
<dbReference type="Gene3D" id="3.40.50.300">
    <property type="entry name" value="P-loop containing nucleotide triphosphate hydrolases"/>
    <property type="match status" value="1"/>
</dbReference>
<name>A0A0E0NCP7_ORYRU</name>